<dbReference type="InterPro" id="IPR001910">
    <property type="entry name" value="Inosine/uridine_hydrolase_dom"/>
</dbReference>
<evidence type="ECO:0000259" key="3">
    <source>
        <dbReference type="Pfam" id="PF01156"/>
    </source>
</evidence>
<feature type="signal peptide" evidence="2">
    <location>
        <begin position="1"/>
        <end position="21"/>
    </location>
</feature>
<organism evidence="4 5">
    <name type="scientific">Wickerhamomyces pijperi</name>
    <name type="common">Yeast</name>
    <name type="synonym">Pichia pijperi</name>
    <dbReference type="NCBI Taxonomy" id="599730"/>
    <lineage>
        <taxon>Eukaryota</taxon>
        <taxon>Fungi</taxon>
        <taxon>Dikarya</taxon>
        <taxon>Ascomycota</taxon>
        <taxon>Saccharomycotina</taxon>
        <taxon>Saccharomycetes</taxon>
        <taxon>Phaffomycetales</taxon>
        <taxon>Wickerhamomycetaceae</taxon>
        <taxon>Wickerhamomyces</taxon>
    </lineage>
</organism>
<gene>
    <name evidence="4" type="ORF">WICPIJ_006682</name>
</gene>
<dbReference type="EMBL" id="JAEUBG010003759">
    <property type="protein sequence ID" value="KAH3682351.1"/>
    <property type="molecule type" value="Genomic_DNA"/>
</dbReference>
<keyword evidence="2" id="KW-0732">Signal</keyword>
<proteinExistence type="inferred from homology"/>
<evidence type="ECO:0000256" key="1">
    <source>
        <dbReference type="ARBA" id="ARBA00009176"/>
    </source>
</evidence>
<comment type="caution">
    <text evidence="4">The sequence shown here is derived from an EMBL/GenBank/DDBJ whole genome shotgun (WGS) entry which is preliminary data.</text>
</comment>
<evidence type="ECO:0000313" key="5">
    <source>
        <dbReference type="Proteomes" id="UP000774326"/>
    </source>
</evidence>
<dbReference type="Pfam" id="PF01156">
    <property type="entry name" value="IU_nuc_hydro"/>
    <property type="match status" value="1"/>
</dbReference>
<feature type="domain" description="Inosine/uridine-preferring nucleoside hydrolase" evidence="3">
    <location>
        <begin position="19"/>
        <end position="89"/>
    </location>
</feature>
<feature type="chain" id="PRO_5040181329" description="Inosine/uridine-preferring nucleoside hydrolase domain-containing protein" evidence="2">
    <location>
        <begin position="22"/>
        <end position="99"/>
    </location>
</feature>
<dbReference type="Gene3D" id="3.90.245.10">
    <property type="entry name" value="Ribonucleoside hydrolase-like"/>
    <property type="match status" value="1"/>
</dbReference>
<name>A0A9P8TKN4_WICPI</name>
<reference evidence="4" key="1">
    <citation type="journal article" date="2021" name="Open Biol.">
        <title>Shared evolutionary footprints suggest mitochondrial oxidative damage underlies multiple complex I losses in fungi.</title>
        <authorList>
            <person name="Schikora-Tamarit M.A."/>
            <person name="Marcet-Houben M."/>
            <person name="Nosek J."/>
            <person name="Gabaldon T."/>
        </authorList>
    </citation>
    <scope>NUCLEOTIDE SEQUENCE</scope>
    <source>
        <strain evidence="4">CBS2887</strain>
    </source>
</reference>
<dbReference type="AlphaFoldDB" id="A0A9P8TKN4"/>
<reference evidence="4" key="2">
    <citation type="submission" date="2021-01" db="EMBL/GenBank/DDBJ databases">
        <authorList>
            <person name="Schikora-Tamarit M.A."/>
        </authorList>
    </citation>
    <scope>NUCLEOTIDE SEQUENCE</scope>
    <source>
        <strain evidence="4">CBS2887</strain>
    </source>
</reference>
<protein>
    <recommendedName>
        <fullName evidence="3">Inosine/uridine-preferring nucleoside hydrolase domain-containing protein</fullName>
    </recommendedName>
</protein>
<comment type="similarity">
    <text evidence="1">Belongs to the IUNH family.</text>
</comment>
<dbReference type="Proteomes" id="UP000774326">
    <property type="component" value="Unassembled WGS sequence"/>
</dbReference>
<evidence type="ECO:0000256" key="2">
    <source>
        <dbReference type="SAM" id="SignalP"/>
    </source>
</evidence>
<accession>A0A9P8TKN4</accession>
<evidence type="ECO:0000313" key="4">
    <source>
        <dbReference type="EMBL" id="KAH3682351.1"/>
    </source>
</evidence>
<dbReference type="OrthoDB" id="432381at2759"/>
<sequence length="99" mass="11017">KSPAATFVLGVLAWLRRRGFGDYCALIDSLAVAYAIDESIMKTEKVDCLVETKSDIALGQIVVDRRKNFKWQDLPQIDAVASVDGEKYLAILTDGFTKY</sequence>
<dbReference type="GO" id="GO:0016799">
    <property type="term" value="F:hydrolase activity, hydrolyzing N-glycosyl compounds"/>
    <property type="evidence" value="ECO:0007669"/>
    <property type="project" value="InterPro"/>
</dbReference>
<feature type="non-terminal residue" evidence="4">
    <location>
        <position position="1"/>
    </location>
</feature>
<dbReference type="InterPro" id="IPR036452">
    <property type="entry name" value="Ribo_hydro-like"/>
</dbReference>
<dbReference type="SUPFAM" id="SSF53590">
    <property type="entry name" value="Nucleoside hydrolase"/>
    <property type="match status" value="1"/>
</dbReference>
<keyword evidence="5" id="KW-1185">Reference proteome</keyword>